<sequence length="95" mass="11243">MTEHHKDHTPTKVSSITNIQEMLNEANQLRTKYEQHFKTKIPSRIIGWWDPVNIANNPDELSRGLRKMEQDINKAIMTNTPFKEIPEKIWNDIVF</sequence>
<protein>
    <submittedName>
        <fullName evidence="1">Uncharacterized protein</fullName>
    </submittedName>
</protein>
<dbReference type="AlphaFoldDB" id="A0A921DVH4"/>
<dbReference type="Proteomes" id="UP000774947">
    <property type="component" value="Unassembled WGS sequence"/>
</dbReference>
<evidence type="ECO:0000313" key="2">
    <source>
        <dbReference type="Proteomes" id="UP000774947"/>
    </source>
</evidence>
<reference evidence="1" key="2">
    <citation type="submission" date="2021-09" db="EMBL/GenBank/DDBJ databases">
        <authorList>
            <person name="Gilroy R."/>
        </authorList>
    </citation>
    <scope>NUCLEOTIDE SEQUENCE</scope>
    <source>
        <strain evidence="1">CHK173-2119</strain>
    </source>
</reference>
<evidence type="ECO:0000313" key="1">
    <source>
        <dbReference type="EMBL" id="HJE14533.1"/>
    </source>
</evidence>
<reference evidence="1" key="1">
    <citation type="journal article" date="2021" name="PeerJ">
        <title>Extensive microbial diversity within the chicken gut microbiome revealed by metagenomics and culture.</title>
        <authorList>
            <person name="Gilroy R."/>
            <person name="Ravi A."/>
            <person name="Getino M."/>
            <person name="Pursley I."/>
            <person name="Horton D.L."/>
            <person name="Alikhan N.F."/>
            <person name="Baker D."/>
            <person name="Gharbi K."/>
            <person name="Hall N."/>
            <person name="Watson M."/>
            <person name="Adriaenssens E.M."/>
            <person name="Foster-Nyarko E."/>
            <person name="Jarju S."/>
            <person name="Secka A."/>
            <person name="Antonio M."/>
            <person name="Oren A."/>
            <person name="Chaudhuri R.R."/>
            <person name="La Ragione R."/>
            <person name="Hildebrand F."/>
            <person name="Pallen M.J."/>
        </authorList>
    </citation>
    <scope>NUCLEOTIDE SEQUENCE</scope>
    <source>
        <strain evidence="1">CHK173-2119</strain>
    </source>
</reference>
<gene>
    <name evidence="1" type="ORF">K8W17_00445</name>
</gene>
<name>A0A921DVH4_9LACO</name>
<comment type="caution">
    <text evidence="1">The sequence shown here is derived from an EMBL/GenBank/DDBJ whole genome shotgun (WGS) entry which is preliminary data.</text>
</comment>
<proteinExistence type="predicted"/>
<dbReference type="EMBL" id="DYXY01000011">
    <property type="protein sequence ID" value="HJE14533.1"/>
    <property type="molecule type" value="Genomic_DNA"/>
</dbReference>
<accession>A0A921DVH4</accession>
<organism evidence="1 2">
    <name type="scientific">Lapidilactobacillus dextrinicus</name>
    <dbReference type="NCBI Taxonomy" id="51664"/>
    <lineage>
        <taxon>Bacteria</taxon>
        <taxon>Bacillati</taxon>
        <taxon>Bacillota</taxon>
        <taxon>Bacilli</taxon>
        <taxon>Lactobacillales</taxon>
        <taxon>Lactobacillaceae</taxon>
        <taxon>Lapidilactobacillus</taxon>
    </lineage>
</organism>